<proteinExistence type="predicted"/>
<sequence>MLSVFLYTRRWDILPPGMRGLQSLENLLNSFPPHLRPLSPRNAFEELVHEGNRYPWQSVHNMAVANLSTRAFDFTQKVARQPDEAQTEALKDLEHLLGREGVQLLSDKLRSQPSLRAAVAQFSRLAYGLSEIDSMWATFVPSPQATIDLETLVTTVQDSALSELDFDKLVSVLDPREWKQSKFWRRSDRVTILPGQSTSQVIIDTPPSGSSWSGNLYEYVEWNWNVYSISAFQVYLNIQFEVMPEPKGQREINMDFSLHSCRGSMLYARVADTGVDVDSGFVHVTERLPGKFIINAEKRIRYSNIVDSRSALQGFPGGGMLLSLLAPAVVGLWMHELIAHIYSRERMVNLHLQSESSAPQGDAVLRGGMSHDELSH</sequence>
<protein>
    <submittedName>
        <fullName evidence="1">Uncharacterized protein</fullName>
    </submittedName>
</protein>
<accession>A0A1H7WZG9</accession>
<gene>
    <name evidence="1" type="ORF">SAMN05444354_1147</name>
</gene>
<dbReference type="EMBL" id="FOAP01000014">
    <property type="protein sequence ID" value="SEM26309.1"/>
    <property type="molecule type" value="Genomic_DNA"/>
</dbReference>
<reference evidence="2" key="1">
    <citation type="submission" date="2016-10" db="EMBL/GenBank/DDBJ databases">
        <authorList>
            <person name="Varghese N."/>
            <person name="Submissions S."/>
        </authorList>
    </citation>
    <scope>NUCLEOTIDE SEQUENCE [LARGE SCALE GENOMIC DNA]</scope>
    <source>
        <strain evidence="2">DSM 17044</strain>
    </source>
</reference>
<evidence type="ECO:0000313" key="1">
    <source>
        <dbReference type="EMBL" id="SEM26309.1"/>
    </source>
</evidence>
<dbReference type="RefSeq" id="WP_075008872.1">
    <property type="nucleotide sequence ID" value="NZ_FOAP01000014.1"/>
</dbReference>
<dbReference type="AlphaFoldDB" id="A0A1H7WZG9"/>
<dbReference type="Proteomes" id="UP000182719">
    <property type="component" value="Unassembled WGS sequence"/>
</dbReference>
<organism evidence="1 2">
    <name type="scientific">Stigmatella aurantiaca</name>
    <dbReference type="NCBI Taxonomy" id="41"/>
    <lineage>
        <taxon>Bacteria</taxon>
        <taxon>Pseudomonadati</taxon>
        <taxon>Myxococcota</taxon>
        <taxon>Myxococcia</taxon>
        <taxon>Myxococcales</taxon>
        <taxon>Cystobacterineae</taxon>
        <taxon>Archangiaceae</taxon>
        <taxon>Stigmatella</taxon>
    </lineage>
</organism>
<dbReference type="OrthoDB" id="5524795at2"/>
<keyword evidence="2" id="KW-1185">Reference proteome</keyword>
<evidence type="ECO:0000313" key="2">
    <source>
        <dbReference type="Proteomes" id="UP000182719"/>
    </source>
</evidence>
<name>A0A1H7WZG9_STIAU</name>